<dbReference type="Proteomes" id="UP001597118">
    <property type="component" value="Unassembled WGS sequence"/>
</dbReference>
<proteinExistence type="predicted"/>
<dbReference type="RefSeq" id="WP_379660926.1">
    <property type="nucleotide sequence ID" value="NZ_JBHUDG010000002.1"/>
</dbReference>
<dbReference type="InterPro" id="IPR036761">
    <property type="entry name" value="TTHA0802/YceI-like_sf"/>
</dbReference>
<reference evidence="3" key="1">
    <citation type="journal article" date="2019" name="Int. J. Syst. Evol. Microbiol.">
        <title>The Global Catalogue of Microorganisms (GCM) 10K type strain sequencing project: providing services to taxonomists for standard genome sequencing and annotation.</title>
        <authorList>
            <consortium name="The Broad Institute Genomics Platform"/>
            <consortium name="The Broad Institute Genome Sequencing Center for Infectious Disease"/>
            <person name="Wu L."/>
            <person name="Ma J."/>
        </authorList>
    </citation>
    <scope>NUCLEOTIDE SEQUENCE [LARGE SCALE GENOMIC DNA]</scope>
    <source>
        <strain evidence="3">CCUG 53762</strain>
    </source>
</reference>
<evidence type="ECO:0000259" key="1">
    <source>
        <dbReference type="SMART" id="SM00867"/>
    </source>
</evidence>
<feature type="domain" description="Lipid/polyisoprenoid-binding YceI-like" evidence="1">
    <location>
        <begin position="6"/>
        <end position="173"/>
    </location>
</feature>
<protein>
    <submittedName>
        <fullName evidence="2">YceI family protein</fullName>
    </submittedName>
</protein>
<organism evidence="2 3">
    <name type="scientific">Pseudopedobacter beijingensis</name>
    <dbReference type="NCBI Taxonomy" id="1207056"/>
    <lineage>
        <taxon>Bacteria</taxon>
        <taxon>Pseudomonadati</taxon>
        <taxon>Bacteroidota</taxon>
        <taxon>Sphingobacteriia</taxon>
        <taxon>Sphingobacteriales</taxon>
        <taxon>Sphingobacteriaceae</taxon>
        <taxon>Pseudopedobacter</taxon>
    </lineage>
</organism>
<name>A0ABW4I807_9SPHI</name>
<dbReference type="PANTHER" id="PTHR34406">
    <property type="entry name" value="PROTEIN YCEI"/>
    <property type="match status" value="1"/>
</dbReference>
<dbReference type="SMART" id="SM00867">
    <property type="entry name" value="YceI"/>
    <property type="match status" value="1"/>
</dbReference>
<accession>A0ABW4I807</accession>
<dbReference type="SUPFAM" id="SSF101874">
    <property type="entry name" value="YceI-like"/>
    <property type="match status" value="1"/>
</dbReference>
<comment type="caution">
    <text evidence="2">The sequence shown here is derived from an EMBL/GenBank/DDBJ whole genome shotgun (WGS) entry which is preliminary data.</text>
</comment>
<evidence type="ECO:0000313" key="3">
    <source>
        <dbReference type="Proteomes" id="UP001597118"/>
    </source>
</evidence>
<keyword evidence="3" id="KW-1185">Reference proteome</keyword>
<dbReference type="Pfam" id="PF04264">
    <property type="entry name" value="YceI"/>
    <property type="match status" value="1"/>
</dbReference>
<dbReference type="PANTHER" id="PTHR34406:SF1">
    <property type="entry name" value="PROTEIN YCEI"/>
    <property type="match status" value="1"/>
</dbReference>
<dbReference type="EMBL" id="JBHUDG010000002">
    <property type="protein sequence ID" value="MFD1628542.1"/>
    <property type="molecule type" value="Genomic_DNA"/>
</dbReference>
<evidence type="ECO:0000313" key="2">
    <source>
        <dbReference type="EMBL" id="MFD1628542.1"/>
    </source>
</evidence>
<gene>
    <name evidence="2" type="ORF">ACFSAH_01565</name>
</gene>
<sequence>MENKASWVLDPSHSELTFKVKHMMISNVKGEFKNFNVHINGQDLLTAGITAKIKTASVDTNSNDRDNHLKSADFFDAEKYPEMIFESTSFKQKDDDEYELKGKLTIKNITKEIKLEVEFGGIGKDPWGNEKAGFSVSGKINRKDWELNWNAALETGGVLVSDEVKINADLQFVKQ</sequence>
<dbReference type="Gene3D" id="2.40.128.110">
    <property type="entry name" value="Lipid/polyisoprenoid-binding, YceI-like"/>
    <property type="match status" value="1"/>
</dbReference>
<dbReference type="InterPro" id="IPR007372">
    <property type="entry name" value="Lipid/polyisoprenoid-bd_YceI"/>
</dbReference>